<dbReference type="InterPro" id="IPR011990">
    <property type="entry name" value="TPR-like_helical_dom_sf"/>
</dbReference>
<keyword evidence="4" id="KW-0472">Membrane</keyword>
<dbReference type="Proteomes" id="UP000594042">
    <property type="component" value="Chromosome"/>
</dbReference>
<sequence>MKLIWIISLASVIGLAGLGCSDFLEREPKNMLYPDTYYNSEKNLEAALTGVYSTLGDTYLYGNNYVVGLGNDADESYYFRSTYTYGPVIYNHTASDAGVSNLWTILYKGIGRANLLLYKLPQAEVEEKVKERIKGEALFLRGYFYFLLVQTFGSVPLVLEPTLVPENMSVPQSSPADVYAQILKDMKMAEGLVFTLNDVNHAGRVTQSAVRGILARVCLYMAGEPVNDITKYKDARYWCKKVMEDTEFKHELNPDYRQVFINLAQDKYDTKESIWEVEFWGNLSDAYGETGIIGGMNGINNDYDSEIGIARGMYAATGTFYKIYEEDDTLRRDWNIAPFTYSSTPDEKDNSKYHTVKVYHAPESYWRRYLGKYRREMETLVPKAAHNTPINYPLLRYSDVLLMYAEAENELFKMPTGAAYNAINQVRRRAFGKLMEGAVDVDKYDVRGLDYRSFQKIVREERSRELCFESLRKGDLIRWGIFVERMHEVADDIEQDMADVKEVNYKPASYCVTGFRNVSEKHILQPIPAKELSLNRLLKQNPSW</sequence>
<dbReference type="RefSeq" id="WP_200755209.1">
    <property type="nucleotide sequence ID" value="NZ_AP023322.1"/>
</dbReference>
<dbReference type="Pfam" id="PF14322">
    <property type="entry name" value="SusD-like_3"/>
    <property type="match status" value="1"/>
</dbReference>
<dbReference type="SUPFAM" id="SSF48452">
    <property type="entry name" value="TPR-like"/>
    <property type="match status" value="1"/>
</dbReference>
<keyword evidence="9" id="KW-1185">Reference proteome</keyword>
<dbReference type="Pfam" id="PF07980">
    <property type="entry name" value="SusD_RagB"/>
    <property type="match status" value="1"/>
</dbReference>
<keyword evidence="3" id="KW-0732">Signal</keyword>
<keyword evidence="5" id="KW-0998">Cell outer membrane</keyword>
<accession>A0A7G1I3F6</accession>
<evidence type="ECO:0000256" key="4">
    <source>
        <dbReference type="ARBA" id="ARBA00023136"/>
    </source>
</evidence>
<dbReference type="EMBL" id="AP023322">
    <property type="protein sequence ID" value="BCI64858.1"/>
    <property type="molecule type" value="Genomic_DNA"/>
</dbReference>
<dbReference type="GO" id="GO:0009279">
    <property type="term" value="C:cell outer membrane"/>
    <property type="evidence" value="ECO:0007669"/>
    <property type="project" value="UniProtKB-SubCell"/>
</dbReference>
<comment type="subcellular location">
    <subcellularLocation>
        <location evidence="1">Cell outer membrane</location>
    </subcellularLocation>
</comment>
<comment type="similarity">
    <text evidence="2">Belongs to the SusD family.</text>
</comment>
<evidence type="ECO:0000256" key="5">
    <source>
        <dbReference type="ARBA" id="ARBA00023237"/>
    </source>
</evidence>
<dbReference type="CDD" id="cd08977">
    <property type="entry name" value="SusD"/>
    <property type="match status" value="1"/>
</dbReference>
<dbReference type="Gene3D" id="1.25.40.390">
    <property type="match status" value="1"/>
</dbReference>
<evidence type="ECO:0000256" key="1">
    <source>
        <dbReference type="ARBA" id="ARBA00004442"/>
    </source>
</evidence>
<protein>
    <recommendedName>
        <fullName evidence="10">RagB/SusD family nutrient uptake outer membrane protein</fullName>
    </recommendedName>
</protein>
<evidence type="ECO:0000259" key="7">
    <source>
        <dbReference type="Pfam" id="PF14322"/>
    </source>
</evidence>
<name>A0A7G1I3F6_9BACT</name>
<dbReference type="PROSITE" id="PS51257">
    <property type="entry name" value="PROKAR_LIPOPROTEIN"/>
    <property type="match status" value="1"/>
</dbReference>
<dbReference type="InterPro" id="IPR012944">
    <property type="entry name" value="SusD_RagB_dom"/>
</dbReference>
<evidence type="ECO:0000256" key="3">
    <source>
        <dbReference type="ARBA" id="ARBA00022729"/>
    </source>
</evidence>
<proteinExistence type="inferred from homology"/>
<organism evidence="8 9">
    <name type="scientific">Coprobacter secundus subsp. similis</name>
    <dbReference type="NCBI Taxonomy" id="2751153"/>
    <lineage>
        <taxon>Bacteria</taxon>
        <taxon>Pseudomonadati</taxon>
        <taxon>Bacteroidota</taxon>
        <taxon>Bacteroidia</taxon>
        <taxon>Bacteroidales</taxon>
        <taxon>Barnesiellaceae</taxon>
        <taxon>Coprobacter</taxon>
    </lineage>
</organism>
<evidence type="ECO:0000313" key="9">
    <source>
        <dbReference type="Proteomes" id="UP000594042"/>
    </source>
</evidence>
<evidence type="ECO:0000313" key="8">
    <source>
        <dbReference type="EMBL" id="BCI64858.1"/>
    </source>
</evidence>
<dbReference type="KEGG" id="copr:Cop2CBH44_32110"/>
<evidence type="ECO:0008006" key="10">
    <source>
        <dbReference type="Google" id="ProtNLM"/>
    </source>
</evidence>
<dbReference type="InterPro" id="IPR033985">
    <property type="entry name" value="SusD-like_N"/>
</dbReference>
<evidence type="ECO:0000256" key="2">
    <source>
        <dbReference type="ARBA" id="ARBA00006275"/>
    </source>
</evidence>
<gene>
    <name evidence="8" type="ORF">Cop2CBH44_32110</name>
</gene>
<dbReference type="AlphaFoldDB" id="A0A7G1I3F6"/>
<feature type="domain" description="SusD-like N-terminal" evidence="7">
    <location>
        <begin position="22"/>
        <end position="219"/>
    </location>
</feature>
<reference evidence="9" key="1">
    <citation type="submission" date="2020-07" db="EMBL/GenBank/DDBJ databases">
        <title>Complete genome sequencing of Coprobacter sp. strain 2CBH44.</title>
        <authorList>
            <person name="Sakamoto M."/>
            <person name="Murakami T."/>
            <person name="Mori H."/>
        </authorList>
    </citation>
    <scope>NUCLEOTIDE SEQUENCE [LARGE SCALE GENOMIC DNA]</scope>
    <source>
        <strain evidence="9">2CBH44</strain>
    </source>
</reference>
<feature type="domain" description="RagB/SusD" evidence="6">
    <location>
        <begin position="318"/>
        <end position="544"/>
    </location>
</feature>
<evidence type="ECO:0000259" key="6">
    <source>
        <dbReference type="Pfam" id="PF07980"/>
    </source>
</evidence>